<dbReference type="InterPro" id="IPR004798">
    <property type="entry name" value="CAX-like"/>
</dbReference>
<proteinExistence type="inferred from homology"/>
<dbReference type="NCBIfam" id="TIGR00378">
    <property type="entry name" value="cax"/>
    <property type="match status" value="1"/>
</dbReference>
<dbReference type="EMBL" id="JAATVY010000012">
    <property type="protein sequence ID" value="NJC71552.1"/>
    <property type="molecule type" value="Genomic_DNA"/>
</dbReference>
<dbReference type="Proteomes" id="UP000722989">
    <property type="component" value="Unassembled WGS sequence"/>
</dbReference>
<reference evidence="12 13" key="1">
    <citation type="submission" date="2020-03" db="EMBL/GenBank/DDBJ databases">
        <title>WGS of the type strain of Planosporangium spp.</title>
        <authorList>
            <person name="Thawai C."/>
        </authorList>
    </citation>
    <scope>NUCLEOTIDE SEQUENCE [LARGE SCALE GENOMIC DNA]</scope>
    <source>
        <strain evidence="12 13">TBRC 5610</strain>
    </source>
</reference>
<keyword evidence="7 9" id="KW-0406">Ion transport</keyword>
<feature type="transmembrane region" description="Helical" evidence="9">
    <location>
        <begin position="355"/>
        <end position="374"/>
    </location>
</feature>
<evidence type="ECO:0000256" key="10">
    <source>
        <dbReference type="SAM" id="MobiDB-lite"/>
    </source>
</evidence>
<feature type="transmembrane region" description="Helical" evidence="9">
    <location>
        <begin position="95"/>
        <end position="118"/>
    </location>
</feature>
<organism evidence="12 13">
    <name type="scientific">Planosporangium thailandense</name>
    <dbReference type="NCBI Taxonomy" id="765197"/>
    <lineage>
        <taxon>Bacteria</taxon>
        <taxon>Bacillati</taxon>
        <taxon>Actinomycetota</taxon>
        <taxon>Actinomycetes</taxon>
        <taxon>Micromonosporales</taxon>
        <taxon>Micromonosporaceae</taxon>
        <taxon>Planosporangium</taxon>
    </lineage>
</organism>
<dbReference type="InterPro" id="IPR004713">
    <property type="entry name" value="CaH_exchang"/>
</dbReference>
<evidence type="ECO:0000313" key="13">
    <source>
        <dbReference type="Proteomes" id="UP000722989"/>
    </source>
</evidence>
<dbReference type="InterPro" id="IPR004837">
    <property type="entry name" value="NaCa_Exmemb"/>
</dbReference>
<dbReference type="PANTHER" id="PTHR31503">
    <property type="entry name" value="VACUOLAR CALCIUM ION TRANSPORTER"/>
    <property type="match status" value="1"/>
</dbReference>
<accession>A0ABX0XZP9</accession>
<evidence type="ECO:0000256" key="7">
    <source>
        <dbReference type="ARBA" id="ARBA00023065"/>
    </source>
</evidence>
<dbReference type="Gene3D" id="1.20.1420.30">
    <property type="entry name" value="NCX, central ion-binding region"/>
    <property type="match status" value="1"/>
</dbReference>
<feature type="transmembrane region" description="Helical" evidence="9">
    <location>
        <begin position="264"/>
        <end position="288"/>
    </location>
</feature>
<evidence type="ECO:0000256" key="4">
    <source>
        <dbReference type="ARBA" id="ARBA00022692"/>
    </source>
</evidence>
<keyword evidence="2 9" id="KW-0813">Transport</keyword>
<feature type="compositionally biased region" description="Low complexity" evidence="10">
    <location>
        <begin position="194"/>
        <end position="209"/>
    </location>
</feature>
<feature type="domain" description="Sodium/calcium exchanger membrane region" evidence="11">
    <location>
        <begin position="230"/>
        <end position="374"/>
    </location>
</feature>
<feature type="transmembrane region" description="Helical" evidence="9">
    <location>
        <begin position="138"/>
        <end position="156"/>
    </location>
</feature>
<feature type="domain" description="Sodium/calcium exchanger membrane region" evidence="11">
    <location>
        <begin position="35"/>
        <end position="183"/>
    </location>
</feature>
<keyword evidence="8 9" id="KW-0472">Membrane</keyword>
<keyword evidence="4 9" id="KW-0812">Transmembrane</keyword>
<keyword evidence="9" id="KW-0050">Antiport</keyword>
<dbReference type="InterPro" id="IPR044880">
    <property type="entry name" value="NCX_ion-bd_dom_sf"/>
</dbReference>
<comment type="similarity">
    <text evidence="9">Belongs to the Ca(2+):cation antiporter (CaCA) (TC 2.A.19) family.</text>
</comment>
<feature type="transmembrane region" description="Helical" evidence="9">
    <location>
        <begin position="168"/>
        <end position="187"/>
    </location>
</feature>
<comment type="caution">
    <text evidence="9">Lacks conserved residue(s) required for the propagation of feature annotation.</text>
</comment>
<dbReference type="Pfam" id="PF01699">
    <property type="entry name" value="Na_Ca_ex"/>
    <property type="match status" value="2"/>
</dbReference>
<protein>
    <recommendedName>
        <fullName evidence="9">Ca(2+)/H(+) antiporter</fullName>
    </recommendedName>
</protein>
<comment type="caution">
    <text evidence="12">The sequence shown here is derived from an EMBL/GenBank/DDBJ whole genome shotgun (WGS) entry which is preliminary data.</text>
</comment>
<feature type="transmembrane region" description="Helical" evidence="9">
    <location>
        <begin position="227"/>
        <end position="252"/>
    </location>
</feature>
<name>A0ABX0XZP9_9ACTN</name>
<keyword evidence="5 9" id="KW-0106">Calcium</keyword>
<dbReference type="RefSeq" id="WP_167926457.1">
    <property type="nucleotide sequence ID" value="NZ_JAATVY010000012.1"/>
</dbReference>
<feature type="region of interest" description="Disordered" evidence="10">
    <location>
        <begin position="194"/>
        <end position="213"/>
    </location>
</feature>
<evidence type="ECO:0000256" key="6">
    <source>
        <dbReference type="ARBA" id="ARBA00022989"/>
    </source>
</evidence>
<feature type="transmembrane region" description="Helical" evidence="9">
    <location>
        <begin position="324"/>
        <end position="349"/>
    </location>
</feature>
<evidence type="ECO:0000256" key="8">
    <source>
        <dbReference type="ARBA" id="ARBA00023136"/>
    </source>
</evidence>
<keyword evidence="6 9" id="KW-1133">Transmembrane helix</keyword>
<evidence type="ECO:0000256" key="3">
    <source>
        <dbReference type="ARBA" id="ARBA00022568"/>
    </source>
</evidence>
<evidence type="ECO:0000313" key="12">
    <source>
        <dbReference type="EMBL" id="NJC71552.1"/>
    </source>
</evidence>
<evidence type="ECO:0000256" key="2">
    <source>
        <dbReference type="ARBA" id="ARBA00022448"/>
    </source>
</evidence>
<keyword evidence="13" id="KW-1185">Reference proteome</keyword>
<keyword evidence="3 9" id="KW-0109">Calcium transport</keyword>
<dbReference type="PANTHER" id="PTHR31503:SF22">
    <property type="entry name" value="VACUOLAR CALCIUM ION TRANSPORTER"/>
    <property type="match status" value="1"/>
</dbReference>
<gene>
    <name evidence="12" type="primary">cax</name>
    <name evidence="12" type="ORF">HC031_17765</name>
</gene>
<comment type="subcellular location">
    <subcellularLocation>
        <location evidence="1">Endomembrane system</location>
        <topology evidence="1">Multi-pass membrane protein</topology>
    </subcellularLocation>
</comment>
<feature type="transmembrane region" description="Helical" evidence="9">
    <location>
        <begin position="34"/>
        <end position="53"/>
    </location>
</feature>
<evidence type="ECO:0000259" key="11">
    <source>
        <dbReference type="Pfam" id="PF01699"/>
    </source>
</evidence>
<comment type="function">
    <text evidence="9">Ca(+)/H(+) antiporter that extrudes calcium in exchange for external protons.</text>
</comment>
<evidence type="ECO:0000256" key="1">
    <source>
        <dbReference type="ARBA" id="ARBA00004127"/>
    </source>
</evidence>
<evidence type="ECO:0000256" key="5">
    <source>
        <dbReference type="ARBA" id="ARBA00022837"/>
    </source>
</evidence>
<feature type="transmembrane region" description="Helical" evidence="9">
    <location>
        <begin position="294"/>
        <end position="317"/>
    </location>
</feature>
<sequence>MSSRTLNRSDLVVLAGSAIAVVLAGVTRYTHAGAVLPFVVAAVAVALLASLVGRCVDQLGDRFGAGATGVLQSALGNLPELFIGYFALRSGLLDVVRAAVIGSILANILLVLGLAFVVGGVRHGTLEFSSHRARTTTVLLFLATAALVLPSVASYVHTPAEPHERQLSLIVSVVLLVLFVLSLPASLRRGHGGSTPASATATDGAPAASVGAGSTEAEPTEAARWPVWLAVGLLAASGVLAALVSDWFVYALQPAIGALHMSQAFAGLIVVAIAGNAVENFVGIQLAARGQADYAVSVIVNSPLQIALVLAPVLVLLSLTTATALTLVFAPMLVIAVVVSVLAVSLIVYDGESNWLEGATLIALYMIIATVFWWG</sequence>
<evidence type="ECO:0000256" key="9">
    <source>
        <dbReference type="RuleBase" id="RU365028"/>
    </source>
</evidence>